<name>A0A6I0F008_9FIRM</name>
<evidence type="ECO:0000313" key="9">
    <source>
        <dbReference type="Proteomes" id="UP000468766"/>
    </source>
</evidence>
<evidence type="ECO:0000256" key="3">
    <source>
        <dbReference type="ARBA" id="ARBA00022692"/>
    </source>
</evidence>
<dbReference type="RefSeq" id="WP_151620116.1">
    <property type="nucleotide sequence ID" value="NZ_WBXO01000006.1"/>
</dbReference>
<keyword evidence="9" id="KW-1185">Reference proteome</keyword>
<dbReference type="AlphaFoldDB" id="A0A6I0F008"/>
<protein>
    <submittedName>
        <fullName evidence="8">DNA internalization-related competence protein ComEC/Rec2</fullName>
    </submittedName>
</protein>
<evidence type="ECO:0000256" key="1">
    <source>
        <dbReference type="ARBA" id="ARBA00004651"/>
    </source>
</evidence>
<evidence type="ECO:0000259" key="7">
    <source>
        <dbReference type="SMART" id="SM00849"/>
    </source>
</evidence>
<dbReference type="InterPro" id="IPR025405">
    <property type="entry name" value="DUF4131"/>
</dbReference>
<feature type="transmembrane region" description="Helical" evidence="6">
    <location>
        <begin position="388"/>
        <end position="414"/>
    </location>
</feature>
<feature type="transmembrane region" description="Helical" evidence="6">
    <location>
        <begin position="522"/>
        <end position="542"/>
    </location>
</feature>
<dbReference type="Proteomes" id="UP000468766">
    <property type="component" value="Unassembled WGS sequence"/>
</dbReference>
<dbReference type="OrthoDB" id="9761531at2"/>
<dbReference type="InterPro" id="IPR036866">
    <property type="entry name" value="RibonucZ/Hydroxyglut_hydro"/>
</dbReference>
<dbReference type="InterPro" id="IPR004477">
    <property type="entry name" value="ComEC_N"/>
</dbReference>
<dbReference type="Gene3D" id="3.60.15.10">
    <property type="entry name" value="Ribonuclease Z/Hydroxyacylglutathione hydrolase-like"/>
    <property type="match status" value="1"/>
</dbReference>
<dbReference type="NCBIfam" id="TIGR00360">
    <property type="entry name" value="ComEC_N-term"/>
    <property type="match status" value="1"/>
</dbReference>
<dbReference type="PANTHER" id="PTHR30619">
    <property type="entry name" value="DNA INTERNALIZATION/COMPETENCE PROTEIN COMEC/REC2"/>
    <property type="match status" value="1"/>
</dbReference>
<feature type="transmembrane region" description="Helical" evidence="6">
    <location>
        <begin position="70"/>
        <end position="88"/>
    </location>
</feature>
<evidence type="ECO:0000256" key="5">
    <source>
        <dbReference type="ARBA" id="ARBA00023136"/>
    </source>
</evidence>
<keyword evidence="3 6" id="KW-0812">Transmembrane</keyword>
<organism evidence="8 9">
    <name type="scientific">Heliorestis acidaminivorans</name>
    <dbReference type="NCBI Taxonomy" id="553427"/>
    <lineage>
        <taxon>Bacteria</taxon>
        <taxon>Bacillati</taxon>
        <taxon>Bacillota</taxon>
        <taxon>Clostridia</taxon>
        <taxon>Eubacteriales</taxon>
        <taxon>Heliobacteriaceae</taxon>
        <taxon>Heliorestis</taxon>
    </lineage>
</organism>
<accession>A0A6I0F008</accession>
<feature type="transmembrane region" description="Helical" evidence="6">
    <location>
        <begin position="358"/>
        <end position="376"/>
    </location>
</feature>
<sequence length="830" mass="92358">MQRPLVVFVLFKALGITGGVVHGEIYRYPISAETIHLWLAFTIITALLFYGGDKHLFPQDSFSLKPAKTLGRFLLYFILFGLSWYYSFQHTLIPQNYLLEENAPFSGTIVAINEKPHQLILDLRRPDGEKVRVKYTGPALDRKPVIGEKLSLSGQLYIPNQRRNPGSFDYQAYLWRQGISREMTLRSADDIVFLESSEGKKILEIIGNRAHSLREKMVAFVKSYATPTASAVIAGIIFGGQDQLTEEDREVFRITGVAHAFAVSGTAVGVLAGTVMVLLRGWRQWQLPIWTSIIITTTVLMFYGFMTAFPPSVQRAILMALGGLIAYGIQRKVDPPTILAAAALTILLYNPLMISDIGFQMSFGATWGILYFLPLFHQWMNRSSLSLYLKAPLAVLALSLSAQLAVAPLTIYYFNMLSLSGFVANLLAGLFIALIVIFGFVIFVLIFIWETGASWLLASLSLVVEAVTRILRQLATVPGSALTVATPSPLLILAYYMALILGREVFLNNLSPKILCRLQKSFLPASALFLSFIVLTSFFTAATVKVTFIDVGQGDSILIETPQGKRILIDAPGPVNFPQRQREEQSRESFWTTHSTARPYDPGEKILATYFRHKGVGHLDLVINTHADQDHIGGLLYLAQNFSIGQLVLSPPPKEVVAYEELKNIAELRNIPIWESPVTGKDISPDRKIALTVLYPLANTQADKINDSSIVLMLQYDQVKMLFTGDLEVEGQEALTSLAERKLIDLAAHVVKIPHHGSKYFNSTFVEETKAEIAVITVGRNNFGHPSPQAIEAWTSLGADLFRTDQHGAVLIESDGQRLWYQTVRFIENI</sequence>
<dbReference type="SUPFAM" id="SSF56281">
    <property type="entry name" value="Metallo-hydrolase/oxidoreductase"/>
    <property type="match status" value="1"/>
</dbReference>
<comment type="caution">
    <text evidence="8">The sequence shown here is derived from an EMBL/GenBank/DDBJ whole genome shotgun (WGS) entry which is preliminary data.</text>
</comment>
<dbReference type="InterPro" id="IPR052159">
    <property type="entry name" value="Competence_DNA_uptake"/>
</dbReference>
<proteinExistence type="predicted"/>
<comment type="subcellular location">
    <subcellularLocation>
        <location evidence="1">Cell membrane</location>
        <topology evidence="1">Multi-pass membrane protein</topology>
    </subcellularLocation>
</comment>
<evidence type="ECO:0000313" key="8">
    <source>
        <dbReference type="EMBL" id="KAB2952302.1"/>
    </source>
</evidence>
<feature type="transmembrane region" description="Helical" evidence="6">
    <location>
        <begin position="336"/>
        <end position="352"/>
    </location>
</feature>
<feature type="transmembrane region" description="Helical" evidence="6">
    <location>
        <begin position="287"/>
        <end position="306"/>
    </location>
</feature>
<feature type="transmembrane region" description="Helical" evidence="6">
    <location>
        <begin position="426"/>
        <end position="448"/>
    </location>
</feature>
<dbReference type="EMBL" id="WBXO01000006">
    <property type="protein sequence ID" value="KAB2952302.1"/>
    <property type="molecule type" value="Genomic_DNA"/>
</dbReference>
<dbReference type="GO" id="GO:0005886">
    <property type="term" value="C:plasma membrane"/>
    <property type="evidence" value="ECO:0007669"/>
    <property type="project" value="UniProtKB-SubCell"/>
</dbReference>
<dbReference type="InterPro" id="IPR004797">
    <property type="entry name" value="Competence_ComEC/Rec2"/>
</dbReference>
<keyword evidence="2" id="KW-1003">Cell membrane</keyword>
<keyword evidence="5 6" id="KW-0472">Membrane</keyword>
<dbReference type="GO" id="GO:0030420">
    <property type="term" value="P:establishment of competence for transformation"/>
    <property type="evidence" value="ECO:0007669"/>
    <property type="project" value="InterPro"/>
</dbReference>
<dbReference type="Pfam" id="PF03772">
    <property type="entry name" value="Competence"/>
    <property type="match status" value="1"/>
</dbReference>
<feature type="transmembrane region" description="Helical" evidence="6">
    <location>
        <begin position="481"/>
        <end position="501"/>
    </location>
</feature>
<evidence type="ECO:0000256" key="2">
    <source>
        <dbReference type="ARBA" id="ARBA00022475"/>
    </source>
</evidence>
<reference evidence="8 9" key="1">
    <citation type="submission" date="2019-10" db="EMBL/GenBank/DDBJ databases">
        <title>Whole-genome sequence of the extremophile Heliorestis acidaminivorans DSM 24790.</title>
        <authorList>
            <person name="Kyndt J.A."/>
            <person name="Meyer T.E."/>
        </authorList>
    </citation>
    <scope>NUCLEOTIDE SEQUENCE [LARGE SCALE GENOMIC DNA]</scope>
    <source>
        <strain evidence="8 9">DSM 24790</strain>
    </source>
</reference>
<dbReference type="PANTHER" id="PTHR30619:SF1">
    <property type="entry name" value="RECOMBINATION PROTEIN 2"/>
    <property type="match status" value="1"/>
</dbReference>
<dbReference type="NCBIfam" id="TIGR00361">
    <property type="entry name" value="ComEC_Rec2"/>
    <property type="match status" value="1"/>
</dbReference>
<dbReference type="Pfam" id="PF13567">
    <property type="entry name" value="DUF4131"/>
    <property type="match status" value="1"/>
</dbReference>
<evidence type="ECO:0000256" key="6">
    <source>
        <dbReference type="SAM" id="Phobius"/>
    </source>
</evidence>
<feature type="transmembrane region" description="Helical" evidence="6">
    <location>
        <begin position="33"/>
        <end position="50"/>
    </location>
</feature>
<evidence type="ECO:0000256" key="4">
    <source>
        <dbReference type="ARBA" id="ARBA00022989"/>
    </source>
</evidence>
<keyword evidence="4 6" id="KW-1133">Transmembrane helix</keyword>
<dbReference type="Pfam" id="PF00753">
    <property type="entry name" value="Lactamase_B"/>
    <property type="match status" value="1"/>
</dbReference>
<dbReference type="InterPro" id="IPR035681">
    <property type="entry name" value="ComA-like_MBL"/>
</dbReference>
<dbReference type="CDD" id="cd07731">
    <property type="entry name" value="ComA-like_MBL-fold"/>
    <property type="match status" value="1"/>
</dbReference>
<feature type="transmembrane region" description="Helical" evidence="6">
    <location>
        <begin position="257"/>
        <end position="280"/>
    </location>
</feature>
<dbReference type="InterPro" id="IPR001279">
    <property type="entry name" value="Metallo-B-lactamas"/>
</dbReference>
<feature type="domain" description="Metallo-beta-lactamase" evidence="7">
    <location>
        <begin position="553"/>
        <end position="756"/>
    </location>
</feature>
<gene>
    <name evidence="8" type="ORF">F9B85_09045</name>
</gene>
<dbReference type="SMART" id="SM00849">
    <property type="entry name" value="Lactamase_B"/>
    <property type="match status" value="1"/>
</dbReference>